<dbReference type="Pfam" id="PF12704">
    <property type="entry name" value="MacB_PCD"/>
    <property type="match status" value="2"/>
</dbReference>
<evidence type="ECO:0000256" key="2">
    <source>
        <dbReference type="ARBA" id="ARBA00022475"/>
    </source>
</evidence>
<dbReference type="PANTHER" id="PTHR30572">
    <property type="entry name" value="MEMBRANE COMPONENT OF TRANSPORTER-RELATED"/>
    <property type="match status" value="1"/>
</dbReference>
<evidence type="ECO:0000256" key="8">
    <source>
        <dbReference type="ARBA" id="ARBA00023163"/>
    </source>
</evidence>
<keyword evidence="4 10" id="KW-1133">Transmembrane helix</keyword>
<evidence type="ECO:0000256" key="5">
    <source>
        <dbReference type="ARBA" id="ARBA00023015"/>
    </source>
</evidence>
<feature type="transmembrane region" description="Helical" evidence="10">
    <location>
        <begin position="43"/>
        <end position="73"/>
    </location>
</feature>
<feature type="transmembrane region" description="Helical" evidence="10">
    <location>
        <begin position="93"/>
        <end position="116"/>
    </location>
</feature>
<dbReference type="SUPFAM" id="SSF46689">
    <property type="entry name" value="Homeodomain-like"/>
    <property type="match status" value="1"/>
</dbReference>
<name>A0ABZ0TVI5_9SPHI</name>
<keyword evidence="7 10" id="KW-0472">Membrane</keyword>
<dbReference type="InterPro" id="IPR009057">
    <property type="entry name" value="Homeodomain-like_sf"/>
</dbReference>
<feature type="transmembrane region" description="Helical" evidence="10">
    <location>
        <begin position="676"/>
        <end position="694"/>
    </location>
</feature>
<dbReference type="InterPro" id="IPR025857">
    <property type="entry name" value="MacB_PCD"/>
</dbReference>
<evidence type="ECO:0000313" key="12">
    <source>
        <dbReference type="EMBL" id="WPU96771.1"/>
    </source>
</evidence>
<feature type="transmembrane region" description="Helical" evidence="10">
    <location>
        <begin position="621"/>
        <end position="642"/>
    </location>
</feature>
<keyword evidence="13" id="KW-1185">Reference proteome</keyword>
<evidence type="ECO:0000256" key="9">
    <source>
        <dbReference type="ARBA" id="ARBA00038076"/>
    </source>
</evidence>
<comment type="similarity">
    <text evidence="9">Belongs to the ABC-4 integral membrane protein family.</text>
</comment>
<evidence type="ECO:0000256" key="7">
    <source>
        <dbReference type="ARBA" id="ARBA00023136"/>
    </source>
</evidence>
<organism evidence="12 13">
    <name type="scientific">Mucilaginibacter sabulilitoris</name>
    <dbReference type="NCBI Taxonomy" id="1173583"/>
    <lineage>
        <taxon>Bacteria</taxon>
        <taxon>Pseudomonadati</taxon>
        <taxon>Bacteroidota</taxon>
        <taxon>Sphingobacteriia</taxon>
        <taxon>Sphingobacteriales</taxon>
        <taxon>Sphingobacteriaceae</taxon>
        <taxon>Mucilaginibacter</taxon>
    </lineage>
</organism>
<dbReference type="Gene3D" id="1.10.10.60">
    <property type="entry name" value="Homeodomain-like"/>
    <property type="match status" value="2"/>
</dbReference>
<dbReference type="PROSITE" id="PS00041">
    <property type="entry name" value="HTH_ARAC_FAMILY_1"/>
    <property type="match status" value="1"/>
</dbReference>
<evidence type="ECO:0000256" key="4">
    <source>
        <dbReference type="ARBA" id="ARBA00022989"/>
    </source>
</evidence>
<keyword evidence="8" id="KW-0804">Transcription</keyword>
<comment type="subcellular location">
    <subcellularLocation>
        <location evidence="1">Cell membrane</location>
        <topology evidence="1">Multi-pass membrane protein</topology>
    </subcellularLocation>
</comment>
<accession>A0ABZ0TVI5</accession>
<proteinExistence type="inferred from homology"/>
<feature type="transmembrane region" description="Helical" evidence="10">
    <location>
        <begin position="163"/>
        <end position="179"/>
    </location>
</feature>
<dbReference type="InterPro" id="IPR018060">
    <property type="entry name" value="HTH_AraC"/>
</dbReference>
<evidence type="ECO:0000256" key="1">
    <source>
        <dbReference type="ARBA" id="ARBA00004651"/>
    </source>
</evidence>
<dbReference type="Proteomes" id="UP001324380">
    <property type="component" value="Chromosome"/>
</dbReference>
<dbReference type="PROSITE" id="PS01124">
    <property type="entry name" value="HTH_ARAC_FAMILY_2"/>
    <property type="match status" value="1"/>
</dbReference>
<feature type="transmembrane region" description="Helical" evidence="10">
    <location>
        <begin position="1090"/>
        <end position="1113"/>
    </location>
</feature>
<sequence>MNPTLFHISWYNLVAVGIFFAGLTLALLSGFAQRPNRAANRFLAMALGLTVSVLAGLPVSCLLALGPLLYFYVRRLTQPEWRLNRKDLWQLCSLVLITFAPRWLIFSSVLPYLFLSHRLIQQYYNRLQPVLMDKSRFAFRWLDRVLWLLAVLCIIWLFNDFAGIGVAITLIGVTAAVLLKRDEINLLQAPAARPEGIQKKGRWLKEQMLAGRFYTDAELTLASLAVKLGIHPHELSRIINLGLKKSFSDFINELRVREVARKMQEPIYDRLTLLGIAWESGFNSKTTFNRVFKEITGKTPLEFKNTLKKEVPIDKLVLRSTTSPVILHHEKRNFMIRNYFKIAWRSLLNNSVSSFINLSCLSIGMAVAMLIGLWIYDEVSYNRSYAHYDRIAQVMVHATYDGTINTISSNPLPLAAELRSTYGNNFKQVVVSTATEQHRIVSGDKQFDESGRYMEPSVTGMLTLKMNYRSRAGLDEPNTILLSQHLSKKLFGEADPVGQIISIDKKQTVKVTGVYEDQPDNSEFRDLGFIAPFDLYLAAHDWARKTENNWSSQFVMIYTELNDHTRLDQVSAKIRDSKLSHVSGEQAVRKPIVFLQPMSRWHLYNQFENGVNVRSEALKYVWFYGIIGVFVLLLACINFMNLSTARSERRAKEVGIRKVIGSGRGQLVAQFYTESVLLAFLGFVLAIALVALSLPWFNGIAGKAMDIPWANPLFWLSGLSFALVTGLLAGSYPALYLSAFKPIKVLKGNFRVGPQAAVPRQVLVVLQFTVSIALIIGTIVVYQQIRFAQDRQVGYSRKDLVSINLAGEMQAKYDVLHNELKSAGAVMDMAESSSPLTSIWSTSTDFDWPSKAPDVKQEFGTIAVSSTYGKTVGWQFSSGRDFIAASTSDSSAFVINETAVKAMALKDPLNAVIKSGGESYRVIGVAKDMVMESPFKPASPTLFFLKGDRNCLLLKLNPALSAQAALGKVLNVFKRVAPGTPVDFKFVDEAYAAKFAAEVRIGNLAGCFAGLAILISCLGLFGMASFMAEQRIKETGIRKILGASVFNLWYSQALGFVKLVLAAFLIAAPLAWYFMHNWLDNYQYRISLSWWIFVIAGGGTVCLTLLTVSYQAVKTALTSPVKSLRNE</sequence>
<dbReference type="PANTHER" id="PTHR30572:SF4">
    <property type="entry name" value="ABC TRANSPORTER PERMEASE YTRF"/>
    <property type="match status" value="1"/>
</dbReference>
<gene>
    <name evidence="12" type="ORF">SNE25_14700</name>
</gene>
<dbReference type="InterPro" id="IPR050250">
    <property type="entry name" value="Macrolide_Exporter_MacB"/>
</dbReference>
<reference evidence="12 13" key="1">
    <citation type="submission" date="2023-11" db="EMBL/GenBank/DDBJ databases">
        <title>Analysis of the Genomes of Mucilaginibacter gossypii cycad 4 and M. sabulilitoris SNA2: microbes with the potential for plant growth promotion.</title>
        <authorList>
            <person name="Hirsch A.M."/>
            <person name="Humm E."/>
            <person name="Rubbi M."/>
            <person name="Del Vecchio G."/>
            <person name="Ha S.M."/>
            <person name="Pellegrini M."/>
            <person name="Gunsalus R.P."/>
        </authorList>
    </citation>
    <scope>NUCLEOTIDE SEQUENCE [LARGE SCALE GENOMIC DNA]</scope>
    <source>
        <strain evidence="12 13">SNA2</strain>
    </source>
</reference>
<feature type="transmembrane region" description="Helical" evidence="10">
    <location>
        <begin position="12"/>
        <end position="31"/>
    </location>
</feature>
<dbReference type="Pfam" id="PF02687">
    <property type="entry name" value="FtsX"/>
    <property type="match status" value="2"/>
</dbReference>
<keyword evidence="5" id="KW-0805">Transcription regulation</keyword>
<dbReference type="SMART" id="SM00342">
    <property type="entry name" value="HTH_ARAC"/>
    <property type="match status" value="1"/>
</dbReference>
<feature type="transmembrane region" description="Helical" evidence="10">
    <location>
        <begin position="1049"/>
        <end position="1075"/>
    </location>
</feature>
<feature type="transmembrane region" description="Helical" evidence="10">
    <location>
        <begin position="761"/>
        <end position="782"/>
    </location>
</feature>
<evidence type="ECO:0000313" key="13">
    <source>
        <dbReference type="Proteomes" id="UP001324380"/>
    </source>
</evidence>
<evidence type="ECO:0000259" key="11">
    <source>
        <dbReference type="PROSITE" id="PS01124"/>
    </source>
</evidence>
<dbReference type="RefSeq" id="WP_321565860.1">
    <property type="nucleotide sequence ID" value="NZ_CP139558.1"/>
</dbReference>
<feature type="transmembrane region" description="Helical" evidence="10">
    <location>
        <begin position="714"/>
        <end position="740"/>
    </location>
</feature>
<dbReference type="InterPro" id="IPR003838">
    <property type="entry name" value="ABC3_permease_C"/>
</dbReference>
<evidence type="ECO:0000256" key="3">
    <source>
        <dbReference type="ARBA" id="ARBA00022692"/>
    </source>
</evidence>
<evidence type="ECO:0000256" key="6">
    <source>
        <dbReference type="ARBA" id="ARBA00023125"/>
    </source>
</evidence>
<evidence type="ECO:0000256" key="10">
    <source>
        <dbReference type="SAM" id="Phobius"/>
    </source>
</evidence>
<keyword evidence="2" id="KW-1003">Cell membrane</keyword>
<feature type="domain" description="HTH araC/xylS-type" evidence="11">
    <location>
        <begin position="198"/>
        <end position="306"/>
    </location>
</feature>
<dbReference type="Pfam" id="PF12833">
    <property type="entry name" value="HTH_18"/>
    <property type="match status" value="1"/>
</dbReference>
<keyword evidence="3 10" id="KW-0812">Transmembrane</keyword>
<dbReference type="InterPro" id="IPR018062">
    <property type="entry name" value="HTH_AraC-typ_CS"/>
</dbReference>
<keyword evidence="6" id="KW-0238">DNA-binding</keyword>
<feature type="transmembrane region" description="Helical" evidence="10">
    <location>
        <begin position="137"/>
        <end position="157"/>
    </location>
</feature>
<feature type="transmembrane region" description="Helical" evidence="10">
    <location>
        <begin position="1008"/>
        <end position="1028"/>
    </location>
</feature>
<protein>
    <submittedName>
        <fullName evidence="12">ABC transporter permease</fullName>
    </submittedName>
</protein>
<dbReference type="EMBL" id="CP139558">
    <property type="protein sequence ID" value="WPU96771.1"/>
    <property type="molecule type" value="Genomic_DNA"/>
</dbReference>
<feature type="transmembrane region" description="Helical" evidence="10">
    <location>
        <begin position="355"/>
        <end position="376"/>
    </location>
</feature>